<dbReference type="EMBL" id="MHLB01000057">
    <property type="protein sequence ID" value="OGZ00739.1"/>
    <property type="molecule type" value="Genomic_DNA"/>
</dbReference>
<dbReference type="GO" id="GO:0005886">
    <property type="term" value="C:plasma membrane"/>
    <property type="evidence" value="ECO:0007669"/>
    <property type="project" value="UniProtKB-SubCell"/>
</dbReference>
<keyword evidence="6 10" id="KW-0573">Peptidoglycan synthesis</keyword>
<keyword evidence="8 10" id="KW-0131">Cell cycle</keyword>
<dbReference type="Pfam" id="PF04101">
    <property type="entry name" value="Glyco_tran_28_C"/>
    <property type="match status" value="1"/>
</dbReference>
<evidence type="ECO:0000259" key="12">
    <source>
        <dbReference type="Pfam" id="PF04101"/>
    </source>
</evidence>
<comment type="function">
    <text evidence="10">Cell wall formation. Catalyzes the transfer of a GlcNAc subunit on undecaprenyl-pyrophosphoryl-MurNAc-pentapeptide (lipid intermediate I) to form undecaprenyl-pyrophosphoryl-MurNAc-(pentapeptide)GlcNAc (lipid intermediate II).</text>
</comment>
<sequence length="377" mass="41571">MIRILFTGGGTGGHIYPLIAVAQALRKSAEKRGVEIEFHYLGALGKYRETLTNAGMYVREIVAGKLHRHSALQSFFDAPKFFIGFFQALMRLYFLMPDAIFSKGGTGALPVIFAGWFYRIPIVIHESDTVPGLTNLVSARFAKRIATSFATALPYFSPAKRVQTGNPLREEFVTNQPLQHVAKQELGFDAERPLMLVWGGSQGSVRVNNLILLVLKELLPLTQVLHQTGEKNILDVQKLSRASLMDVPVEEAAKSRYQAVAYFEGDMRKALAASDIVISRGGSNSLFEIAAFGKPAIVIPLPEAAGDHQRSNAYEFAKGGAGIVIEEPNLLPEIFMSQVREIMTKPERAEAMRRASKAFFKPNAAELVAEEIFSLTQ</sequence>
<comment type="caution">
    <text evidence="13">The sequence shown here is derived from an EMBL/GenBank/DDBJ whole genome shotgun (WGS) entry which is preliminary data.</text>
</comment>
<organism evidence="13 14">
    <name type="scientific">Candidatus Liptonbacteria bacterium RIFCSPLOWO2_01_FULL_53_13</name>
    <dbReference type="NCBI Taxonomy" id="1798651"/>
    <lineage>
        <taxon>Bacteria</taxon>
        <taxon>Candidatus Liptoniibacteriota</taxon>
    </lineage>
</organism>
<keyword evidence="4 10" id="KW-0808">Transferase</keyword>
<gene>
    <name evidence="10" type="primary">murG</name>
    <name evidence="13" type="ORF">A2946_03340</name>
</gene>
<dbReference type="GO" id="GO:0050511">
    <property type="term" value="F:undecaprenyldiphospho-muramoylpentapeptide beta-N-acetylglucosaminyltransferase activity"/>
    <property type="evidence" value="ECO:0007669"/>
    <property type="project" value="UniProtKB-UniRule"/>
</dbReference>
<evidence type="ECO:0000256" key="6">
    <source>
        <dbReference type="ARBA" id="ARBA00022984"/>
    </source>
</evidence>
<protein>
    <recommendedName>
        <fullName evidence="10">UDP-N-acetylglucosamine--N-acetylmuramyl-(pentapeptide) pyrophosphoryl-undecaprenol N-acetylglucosamine transferase</fullName>
        <ecNumber evidence="10">2.4.1.227</ecNumber>
    </recommendedName>
    <alternativeName>
        <fullName evidence="10">Undecaprenyl-PP-MurNAc-pentapeptide-UDPGlcNAc GlcNAc transferase</fullName>
    </alternativeName>
</protein>
<keyword evidence="3 10" id="KW-0328">Glycosyltransferase</keyword>
<dbReference type="GO" id="GO:0005975">
    <property type="term" value="P:carbohydrate metabolic process"/>
    <property type="evidence" value="ECO:0007669"/>
    <property type="project" value="InterPro"/>
</dbReference>
<dbReference type="InterPro" id="IPR006009">
    <property type="entry name" value="GlcNAc_MurG"/>
</dbReference>
<dbReference type="AlphaFoldDB" id="A0A1G2CH61"/>
<evidence type="ECO:0000256" key="9">
    <source>
        <dbReference type="ARBA" id="ARBA00023316"/>
    </source>
</evidence>
<name>A0A1G2CH61_9BACT</name>
<dbReference type="Gene3D" id="3.40.50.2000">
    <property type="entry name" value="Glycogen Phosphorylase B"/>
    <property type="match status" value="2"/>
</dbReference>
<comment type="pathway">
    <text evidence="10">Cell wall biogenesis; peptidoglycan biosynthesis.</text>
</comment>
<keyword evidence="5 10" id="KW-0133">Cell shape</keyword>
<accession>A0A1G2CH61</accession>
<comment type="similarity">
    <text evidence="10">Belongs to the glycosyltransferase 28 family. MurG subfamily.</text>
</comment>
<feature type="binding site" evidence="10">
    <location>
        <begin position="11"/>
        <end position="13"/>
    </location>
    <ligand>
        <name>UDP-N-acetyl-alpha-D-glucosamine</name>
        <dbReference type="ChEBI" id="CHEBI:57705"/>
    </ligand>
</feature>
<evidence type="ECO:0000256" key="1">
    <source>
        <dbReference type="ARBA" id="ARBA00022475"/>
    </source>
</evidence>
<dbReference type="EC" id="2.4.1.227" evidence="10"/>
<dbReference type="GO" id="GO:0071555">
    <property type="term" value="P:cell wall organization"/>
    <property type="evidence" value="ECO:0007669"/>
    <property type="project" value="UniProtKB-KW"/>
</dbReference>
<feature type="binding site" evidence="10">
    <location>
        <position position="201"/>
    </location>
    <ligand>
        <name>UDP-N-acetyl-alpha-D-glucosamine</name>
        <dbReference type="ChEBI" id="CHEBI:57705"/>
    </ligand>
</feature>
<keyword evidence="1 10" id="KW-1003">Cell membrane</keyword>
<keyword evidence="7 10" id="KW-0472">Membrane</keyword>
<dbReference type="HAMAP" id="MF_00033">
    <property type="entry name" value="MurG"/>
    <property type="match status" value="1"/>
</dbReference>
<dbReference type="InterPro" id="IPR007235">
    <property type="entry name" value="Glyco_trans_28_C"/>
</dbReference>
<dbReference type="GO" id="GO:0008360">
    <property type="term" value="P:regulation of cell shape"/>
    <property type="evidence" value="ECO:0007669"/>
    <property type="project" value="UniProtKB-KW"/>
</dbReference>
<comment type="caution">
    <text evidence="10">Lacks conserved residue(s) required for the propagation of feature annotation.</text>
</comment>
<feature type="domain" description="Glycosyl transferase family 28 C-terminal" evidence="12">
    <location>
        <begin position="196"/>
        <end position="367"/>
    </location>
</feature>
<dbReference type="Proteomes" id="UP000178348">
    <property type="component" value="Unassembled WGS sequence"/>
</dbReference>
<feature type="binding site" evidence="10">
    <location>
        <position position="309"/>
    </location>
    <ligand>
        <name>UDP-N-acetyl-alpha-D-glucosamine</name>
        <dbReference type="ChEBI" id="CHEBI:57705"/>
    </ligand>
</feature>
<dbReference type="CDD" id="cd03785">
    <property type="entry name" value="GT28_MurG"/>
    <property type="match status" value="1"/>
</dbReference>
<keyword evidence="9 10" id="KW-0961">Cell wall biogenesis/degradation</keyword>
<dbReference type="GO" id="GO:0051301">
    <property type="term" value="P:cell division"/>
    <property type="evidence" value="ECO:0007669"/>
    <property type="project" value="UniProtKB-KW"/>
</dbReference>
<evidence type="ECO:0000256" key="5">
    <source>
        <dbReference type="ARBA" id="ARBA00022960"/>
    </source>
</evidence>
<comment type="catalytic activity">
    <reaction evidence="10">
        <text>di-trans,octa-cis-undecaprenyl diphospho-N-acetyl-alpha-D-muramoyl-L-alanyl-D-glutamyl-meso-2,6-diaminopimeloyl-D-alanyl-D-alanine + UDP-N-acetyl-alpha-D-glucosamine = di-trans,octa-cis-undecaprenyl diphospho-[N-acetyl-alpha-D-glucosaminyl-(1-&gt;4)]-N-acetyl-alpha-D-muramoyl-L-alanyl-D-glutamyl-meso-2,6-diaminopimeloyl-D-alanyl-D-alanine + UDP + H(+)</text>
        <dbReference type="Rhea" id="RHEA:31227"/>
        <dbReference type="ChEBI" id="CHEBI:15378"/>
        <dbReference type="ChEBI" id="CHEBI:57705"/>
        <dbReference type="ChEBI" id="CHEBI:58223"/>
        <dbReference type="ChEBI" id="CHEBI:61387"/>
        <dbReference type="ChEBI" id="CHEBI:61388"/>
        <dbReference type="EC" id="2.4.1.227"/>
    </reaction>
</comment>
<evidence type="ECO:0000259" key="11">
    <source>
        <dbReference type="Pfam" id="PF03033"/>
    </source>
</evidence>
<evidence type="ECO:0000313" key="13">
    <source>
        <dbReference type="EMBL" id="OGZ00739.1"/>
    </source>
</evidence>
<dbReference type="SUPFAM" id="SSF53756">
    <property type="entry name" value="UDP-Glycosyltransferase/glycogen phosphorylase"/>
    <property type="match status" value="1"/>
</dbReference>
<evidence type="ECO:0000256" key="7">
    <source>
        <dbReference type="ARBA" id="ARBA00023136"/>
    </source>
</evidence>
<keyword evidence="2 10" id="KW-0132">Cell division</keyword>
<dbReference type="InterPro" id="IPR004276">
    <property type="entry name" value="GlycoTrans_28_N"/>
</dbReference>
<comment type="subcellular location">
    <subcellularLocation>
        <location evidence="10">Cell membrane</location>
        <topology evidence="10">Peripheral membrane protein</topology>
        <orientation evidence="10">Cytoplasmic side</orientation>
    </subcellularLocation>
</comment>
<feature type="binding site" evidence="10">
    <location>
        <position position="169"/>
    </location>
    <ligand>
        <name>UDP-N-acetyl-alpha-D-glucosamine</name>
        <dbReference type="ChEBI" id="CHEBI:57705"/>
    </ligand>
</feature>
<dbReference type="Pfam" id="PF03033">
    <property type="entry name" value="Glyco_transf_28"/>
    <property type="match status" value="1"/>
</dbReference>
<evidence type="ECO:0000256" key="2">
    <source>
        <dbReference type="ARBA" id="ARBA00022618"/>
    </source>
</evidence>
<evidence type="ECO:0000256" key="4">
    <source>
        <dbReference type="ARBA" id="ARBA00022679"/>
    </source>
</evidence>
<proteinExistence type="inferred from homology"/>
<dbReference type="PANTHER" id="PTHR21015:SF22">
    <property type="entry name" value="GLYCOSYLTRANSFERASE"/>
    <property type="match status" value="1"/>
</dbReference>
<feature type="domain" description="Glycosyltransferase family 28 N-terminal" evidence="11">
    <location>
        <begin position="4"/>
        <end position="146"/>
    </location>
</feature>
<dbReference type="UniPathway" id="UPA00219"/>
<dbReference type="GO" id="GO:0009252">
    <property type="term" value="P:peptidoglycan biosynthetic process"/>
    <property type="evidence" value="ECO:0007669"/>
    <property type="project" value="UniProtKB-UniRule"/>
</dbReference>
<evidence type="ECO:0000256" key="8">
    <source>
        <dbReference type="ARBA" id="ARBA00023306"/>
    </source>
</evidence>
<dbReference type="GO" id="GO:0051991">
    <property type="term" value="F:UDP-N-acetyl-D-glucosamine:N-acetylmuramoyl-L-alanyl-D-glutamyl-meso-2,6-diaminopimelyl-D-alanyl-D-alanine-diphosphoundecaprenol 4-beta-N-acetylglucosaminlytransferase activity"/>
    <property type="evidence" value="ECO:0007669"/>
    <property type="project" value="RHEA"/>
</dbReference>
<reference evidence="13 14" key="1">
    <citation type="journal article" date="2016" name="Nat. Commun.">
        <title>Thousands of microbial genomes shed light on interconnected biogeochemical processes in an aquifer system.</title>
        <authorList>
            <person name="Anantharaman K."/>
            <person name="Brown C.T."/>
            <person name="Hug L.A."/>
            <person name="Sharon I."/>
            <person name="Castelle C.J."/>
            <person name="Probst A.J."/>
            <person name="Thomas B.C."/>
            <person name="Singh A."/>
            <person name="Wilkins M.J."/>
            <person name="Karaoz U."/>
            <person name="Brodie E.L."/>
            <person name="Williams K.H."/>
            <person name="Hubbard S.S."/>
            <person name="Banfield J.F."/>
        </authorList>
    </citation>
    <scope>NUCLEOTIDE SEQUENCE [LARGE SCALE GENOMIC DNA]</scope>
</reference>
<evidence type="ECO:0000256" key="3">
    <source>
        <dbReference type="ARBA" id="ARBA00022676"/>
    </source>
</evidence>
<evidence type="ECO:0000313" key="14">
    <source>
        <dbReference type="Proteomes" id="UP000178348"/>
    </source>
</evidence>
<evidence type="ECO:0000256" key="10">
    <source>
        <dbReference type="HAMAP-Rule" id="MF_00033"/>
    </source>
</evidence>
<dbReference type="PANTHER" id="PTHR21015">
    <property type="entry name" value="UDP-N-ACETYLGLUCOSAMINE--N-ACETYLMURAMYL-(PENTAPEPTIDE) PYROPHOSPHORYL-UNDECAPRENOL N-ACETYLGLUCOSAMINE TRANSFERASE 1"/>
    <property type="match status" value="1"/>
</dbReference>